<dbReference type="PROSITE" id="PS50076">
    <property type="entry name" value="DNAJ_2"/>
    <property type="match status" value="1"/>
</dbReference>
<evidence type="ECO:0000256" key="3">
    <source>
        <dbReference type="ARBA" id="ARBA00022490"/>
    </source>
</evidence>
<dbReference type="Gene3D" id="3.30.70.330">
    <property type="match status" value="1"/>
</dbReference>
<accession>A0A914XQX4</accession>
<dbReference type="PRINTS" id="PR00625">
    <property type="entry name" value="JDOMAIN"/>
</dbReference>
<name>A0A914XQX4_9BILA</name>
<keyword evidence="3" id="KW-0963">Cytoplasm</keyword>
<protein>
    <submittedName>
        <fullName evidence="9">J domain-containing protein</fullName>
    </submittedName>
</protein>
<proteinExistence type="predicted"/>
<dbReference type="GO" id="GO:0005681">
    <property type="term" value="C:spliceosomal complex"/>
    <property type="evidence" value="ECO:0007669"/>
    <property type="project" value="TreeGrafter"/>
</dbReference>
<dbReference type="SMART" id="SM00271">
    <property type="entry name" value="DnaJ"/>
    <property type="match status" value="1"/>
</dbReference>
<feature type="compositionally biased region" description="Basic and acidic residues" evidence="6">
    <location>
        <begin position="140"/>
        <end position="152"/>
    </location>
</feature>
<evidence type="ECO:0000259" key="7">
    <source>
        <dbReference type="PROSITE" id="PS50076"/>
    </source>
</evidence>
<dbReference type="InterPro" id="IPR012677">
    <property type="entry name" value="Nucleotide-bd_a/b_plait_sf"/>
</dbReference>
<dbReference type="Proteomes" id="UP000887566">
    <property type="component" value="Unplaced"/>
</dbReference>
<dbReference type="CDD" id="cd06257">
    <property type="entry name" value="DnaJ"/>
    <property type="match status" value="1"/>
</dbReference>
<dbReference type="PANTHER" id="PTHR44313">
    <property type="entry name" value="DNAJ HOMOLOG SUBFAMILY C MEMBER 17"/>
    <property type="match status" value="1"/>
</dbReference>
<dbReference type="SUPFAM" id="SSF54928">
    <property type="entry name" value="RNA-binding domain, RBD"/>
    <property type="match status" value="1"/>
</dbReference>
<evidence type="ECO:0000256" key="1">
    <source>
        <dbReference type="ARBA" id="ARBA00004123"/>
    </source>
</evidence>
<dbReference type="PANTHER" id="PTHR44313:SF1">
    <property type="entry name" value="DNAJ HOMOLOG SUBFAMILY C MEMBER 17"/>
    <property type="match status" value="1"/>
</dbReference>
<dbReference type="InterPro" id="IPR052094">
    <property type="entry name" value="Pre-mRNA-splicing_ERAD"/>
</dbReference>
<reference evidence="9" key="1">
    <citation type="submission" date="2022-11" db="UniProtKB">
        <authorList>
            <consortium name="WormBaseParasite"/>
        </authorList>
    </citation>
    <scope>IDENTIFICATION</scope>
</reference>
<evidence type="ECO:0000256" key="6">
    <source>
        <dbReference type="SAM" id="MobiDB-lite"/>
    </source>
</evidence>
<evidence type="ECO:0000313" key="9">
    <source>
        <dbReference type="WBParaSite" id="PSAMB.scaffold90size81551.g1926.t1"/>
    </source>
</evidence>
<feature type="region of interest" description="Disordered" evidence="6">
    <location>
        <begin position="140"/>
        <end position="170"/>
    </location>
</feature>
<feature type="region of interest" description="Disordered" evidence="6">
    <location>
        <begin position="247"/>
        <end position="279"/>
    </location>
</feature>
<evidence type="ECO:0000256" key="4">
    <source>
        <dbReference type="ARBA" id="ARBA00023186"/>
    </source>
</evidence>
<dbReference type="InterPro" id="IPR034254">
    <property type="entry name" value="DNAJC17_RRM"/>
</dbReference>
<evidence type="ECO:0000256" key="2">
    <source>
        <dbReference type="ARBA" id="ARBA00004496"/>
    </source>
</evidence>
<dbReference type="AlphaFoldDB" id="A0A914XQX4"/>
<dbReference type="CDD" id="cd12429">
    <property type="entry name" value="RRM_DNAJC17"/>
    <property type="match status" value="1"/>
</dbReference>
<dbReference type="GO" id="GO:0005737">
    <property type="term" value="C:cytoplasm"/>
    <property type="evidence" value="ECO:0007669"/>
    <property type="project" value="UniProtKB-SubCell"/>
</dbReference>
<feature type="domain" description="J" evidence="7">
    <location>
        <begin position="11"/>
        <end position="77"/>
    </location>
</feature>
<evidence type="ECO:0000256" key="5">
    <source>
        <dbReference type="ARBA" id="ARBA00023242"/>
    </source>
</evidence>
<dbReference type="WBParaSite" id="PSAMB.scaffold90size81551.g1926.t1">
    <property type="protein sequence ID" value="PSAMB.scaffold90size81551.g1926.t1"/>
    <property type="gene ID" value="PSAMB.scaffold90size81551.g1926"/>
</dbReference>
<dbReference type="GO" id="GO:0000390">
    <property type="term" value="P:spliceosomal complex disassembly"/>
    <property type="evidence" value="ECO:0007669"/>
    <property type="project" value="TreeGrafter"/>
</dbReference>
<dbReference type="InterPro" id="IPR035979">
    <property type="entry name" value="RBD_domain_sf"/>
</dbReference>
<dbReference type="InterPro" id="IPR001623">
    <property type="entry name" value="DnaJ_domain"/>
</dbReference>
<dbReference type="InterPro" id="IPR036869">
    <property type="entry name" value="J_dom_sf"/>
</dbReference>
<dbReference type="Pfam" id="PF00226">
    <property type="entry name" value="DnaJ"/>
    <property type="match status" value="1"/>
</dbReference>
<dbReference type="GO" id="GO:0003723">
    <property type="term" value="F:RNA binding"/>
    <property type="evidence" value="ECO:0007669"/>
    <property type="project" value="InterPro"/>
</dbReference>
<dbReference type="SUPFAM" id="SSF46565">
    <property type="entry name" value="Chaperone J-domain"/>
    <property type="match status" value="1"/>
</dbReference>
<dbReference type="InterPro" id="IPR000504">
    <property type="entry name" value="RRM_dom"/>
</dbReference>
<keyword evidence="8" id="KW-1185">Reference proteome</keyword>
<keyword evidence="5" id="KW-0539">Nucleus</keyword>
<feature type="region of interest" description="Disordered" evidence="6">
    <location>
        <begin position="101"/>
        <end position="121"/>
    </location>
</feature>
<comment type="subcellular location">
    <subcellularLocation>
        <location evidence="2">Cytoplasm</location>
    </subcellularLocation>
    <subcellularLocation>
        <location evidence="1">Nucleus</location>
    </subcellularLocation>
</comment>
<evidence type="ECO:0000313" key="8">
    <source>
        <dbReference type="Proteomes" id="UP000887566"/>
    </source>
</evidence>
<organism evidence="8 9">
    <name type="scientific">Plectus sambesii</name>
    <dbReference type="NCBI Taxonomy" id="2011161"/>
    <lineage>
        <taxon>Eukaryota</taxon>
        <taxon>Metazoa</taxon>
        <taxon>Ecdysozoa</taxon>
        <taxon>Nematoda</taxon>
        <taxon>Chromadorea</taxon>
        <taxon>Plectida</taxon>
        <taxon>Plectina</taxon>
        <taxon>Plectoidea</taxon>
        <taxon>Plectidae</taxon>
        <taxon>Plectus</taxon>
    </lineage>
</organism>
<sequence>MASASKKLDFDPYQVLNVREGFTEKELLKAFREAALKWHPDKNLDNKEKAHDMFVKITQAFEILSDPAVRIAFDNLQKAKQAAQERFDKLDAKRRKLREELEKREAGHVSQQEKEAQATRNFEKEIERLRREGSKLLAKEKENIEREVHKNDVTASASSGPKKYEAQPRSDVHVRLRIKWKVGKGDDTNGGYNRDLIESIFSKYGDVVAVALSSKPGSAVVEFAHANSAVNAEALEQGLPDSKLTVSWLSGKPDEPVAAPPPAEPPTSHQSSAATAGNLFHTTNAFDDFEAQVLANMKRAQDRRNLLNEAQAEQDRDDSHIAQ</sequence>
<dbReference type="PROSITE" id="PS00636">
    <property type="entry name" value="DNAJ_1"/>
    <property type="match status" value="1"/>
</dbReference>
<dbReference type="InterPro" id="IPR018253">
    <property type="entry name" value="DnaJ_domain_CS"/>
</dbReference>
<keyword evidence="4" id="KW-0143">Chaperone</keyword>
<dbReference type="Pfam" id="PF00076">
    <property type="entry name" value="RRM_1"/>
    <property type="match status" value="1"/>
</dbReference>
<dbReference type="Gene3D" id="1.10.287.110">
    <property type="entry name" value="DnaJ domain"/>
    <property type="match status" value="1"/>
</dbReference>
<feature type="compositionally biased region" description="Polar residues" evidence="6">
    <location>
        <begin position="267"/>
        <end position="279"/>
    </location>
</feature>